<proteinExistence type="predicted"/>
<dbReference type="AlphaFoldDB" id="A0A414EEV2"/>
<dbReference type="EMBL" id="VWLB01000006">
    <property type="protein sequence ID" value="KAA3930242.1"/>
    <property type="molecule type" value="Genomic_DNA"/>
</dbReference>
<accession>A0A414EEV2</accession>
<dbReference type="EMBL" id="JAQNWR010000001">
    <property type="protein sequence ID" value="MDC2406601.1"/>
    <property type="molecule type" value="Genomic_DNA"/>
</dbReference>
<gene>
    <name evidence="3" type="ORF">F3B98_08145</name>
    <name evidence="2" type="ORF">F3D71_22505</name>
    <name evidence="1" type="ORF">F3F25_05420</name>
    <name evidence="4" type="ORF">PO240_01785</name>
</gene>
<dbReference type="Proteomes" id="UP000323717">
    <property type="component" value="Unassembled WGS sequence"/>
</dbReference>
<organism evidence="3 7">
    <name type="scientific">Bacteroides ovatus</name>
    <dbReference type="NCBI Taxonomy" id="28116"/>
    <lineage>
        <taxon>Bacteria</taxon>
        <taxon>Pseudomonadati</taxon>
        <taxon>Bacteroidota</taxon>
        <taxon>Bacteroidia</taxon>
        <taxon>Bacteroidales</taxon>
        <taxon>Bacteroidaceae</taxon>
        <taxon>Bacteroides</taxon>
    </lineage>
</organism>
<evidence type="ECO:0000313" key="4">
    <source>
        <dbReference type="EMBL" id="MDC2406601.1"/>
    </source>
</evidence>
<protein>
    <submittedName>
        <fullName evidence="3">Uncharacterized protein</fullName>
    </submittedName>
</protein>
<dbReference type="Proteomes" id="UP000435985">
    <property type="component" value="Unassembled WGS sequence"/>
</dbReference>
<dbReference type="EMBL" id="VWLE01000448">
    <property type="protein sequence ID" value="KAA3942261.1"/>
    <property type="molecule type" value="Genomic_DNA"/>
</dbReference>
<reference evidence="5 6" key="1">
    <citation type="journal article" date="2019" name="Nat. Med.">
        <title>A library of human gut bacterial isolates paired with longitudinal multiomics data enables mechanistic microbiome research.</title>
        <authorList>
            <person name="Poyet M."/>
            <person name="Groussin M."/>
            <person name="Gibbons S.M."/>
            <person name="Avila-Pacheco J."/>
            <person name="Jiang X."/>
            <person name="Kearney S.M."/>
            <person name="Perrotta A.R."/>
            <person name="Berdy B."/>
            <person name="Zhao S."/>
            <person name="Lieberman T.D."/>
            <person name="Swanson P.K."/>
            <person name="Smith M."/>
            <person name="Roesemann S."/>
            <person name="Alexander J.E."/>
            <person name="Rich S.A."/>
            <person name="Livny J."/>
            <person name="Vlamakis H."/>
            <person name="Clish C."/>
            <person name="Bullock K."/>
            <person name="Deik A."/>
            <person name="Scott J."/>
            <person name="Pierce K.A."/>
            <person name="Xavier R.J."/>
            <person name="Alm E.J."/>
        </authorList>
    </citation>
    <scope>NUCLEOTIDE SEQUENCE [LARGE SCALE GENOMIC DNA]</scope>
    <source>
        <strain evidence="3 7">BIOML-A14</strain>
        <strain evidence="1 6">BIOML-A160</strain>
        <strain evidence="2 5">BIOML-A163</strain>
    </source>
</reference>
<sequence>MKKEQIIKSMLFLIIPLFAISCDGNGFMEYEETALMQRDAQQGLLSDGASDNICMVNLNLFTKPYFDYQYNTGKHVDECFVYIDNQEDLTGRLSLRGDENVKSNIPISFGKHQIKLDIQIDGGKSYTYPFERCNALVTLKTKGSSIVLFNDVVSQEKGGSITNASFEVKFDVDFPYAESNDYVLDITLGFYDETYDDGSSGPYVNGNVSVYTYYQWTDITSAQTVYCDFILGVRYNSTQKEYWYSKDFEQNLFIDKNGMLVNNVNWLDKTVRLPDGDDIGYKLFLLTEIWAKLYSSIGVMSGETEVSWYSVYYRNKENDGEYSEWYPADELDTSLAWVDATIDFYSNLEIVCFKTKEIQDAYASQWGIVPYN</sequence>
<dbReference type="Proteomes" id="UP001214017">
    <property type="component" value="Unassembled WGS sequence"/>
</dbReference>
<evidence type="ECO:0000313" key="2">
    <source>
        <dbReference type="EMBL" id="KAA3942261.1"/>
    </source>
</evidence>
<comment type="caution">
    <text evidence="3">The sequence shown here is derived from an EMBL/GenBank/DDBJ whole genome shotgun (WGS) entry which is preliminary data.</text>
</comment>
<evidence type="ECO:0000313" key="7">
    <source>
        <dbReference type="Proteomes" id="UP000435985"/>
    </source>
</evidence>
<dbReference type="EMBL" id="VWFO01000007">
    <property type="protein sequence ID" value="KAA4665003.1"/>
    <property type="molecule type" value="Genomic_DNA"/>
</dbReference>
<dbReference type="RefSeq" id="WP_004320939.1">
    <property type="nucleotide sequence ID" value="NZ_BAABYJ010000003.1"/>
</dbReference>
<evidence type="ECO:0000313" key="3">
    <source>
        <dbReference type="EMBL" id="KAA4665003.1"/>
    </source>
</evidence>
<evidence type="ECO:0000313" key="1">
    <source>
        <dbReference type="EMBL" id="KAA3930242.1"/>
    </source>
</evidence>
<evidence type="ECO:0000313" key="5">
    <source>
        <dbReference type="Proteomes" id="UP000323717"/>
    </source>
</evidence>
<name>A0A414EEV2_BACOV</name>
<dbReference type="Proteomes" id="UP000365824">
    <property type="component" value="Unassembled WGS sequence"/>
</dbReference>
<dbReference type="PROSITE" id="PS51257">
    <property type="entry name" value="PROKAR_LIPOPROTEIN"/>
    <property type="match status" value="1"/>
</dbReference>
<evidence type="ECO:0000313" key="6">
    <source>
        <dbReference type="Proteomes" id="UP000365824"/>
    </source>
</evidence>
<reference evidence="4" key="2">
    <citation type="submission" date="2022-10" db="EMBL/GenBank/DDBJ databases">
        <title>Human gut microbiome strain richness.</title>
        <authorList>
            <person name="Chen-Liaw A."/>
        </authorList>
    </citation>
    <scope>NUCLEOTIDE SEQUENCE</scope>
    <source>
        <strain evidence="4">F7_m1001271B151109d0_201107</strain>
    </source>
</reference>